<name>A0ABV4HVV5_9GAMM</name>
<dbReference type="Pfam" id="PF08808">
    <property type="entry name" value="RES"/>
    <property type="match status" value="1"/>
</dbReference>
<evidence type="ECO:0000256" key="1">
    <source>
        <dbReference type="SAM" id="MobiDB-lite"/>
    </source>
</evidence>
<comment type="caution">
    <text evidence="3">The sequence shown here is derived from an EMBL/GenBank/DDBJ whole genome shotgun (WGS) entry which is preliminary data.</text>
</comment>
<sequence>MHHILSLWSSHECRPEPRSCCPVSGRPAGARRPLLLAVRLQRHAPHQYPAAGRTGEGAPHHDHPFAGRGEAAGLPSRRRQCAGDCGGTDRRRPSACSVLVPQRAADGAGRTHRRATGGRWPGRGRARLPDQPVGRRDRMIFDEVGPDAVYLSTTPDTAIAEYGQAEQLFSPGTMAAYRVTLARIVDFSGGFSPSWDALWREWDCAWKDLWFRQRIEPPTWEMADRVLAAGAAGLAFPSTQQPGGVNLVLYPDQMTADDLFEVHDPDGLLPRDRTSWRSSL</sequence>
<evidence type="ECO:0000313" key="4">
    <source>
        <dbReference type="Proteomes" id="UP001566331"/>
    </source>
</evidence>
<dbReference type="Proteomes" id="UP001566331">
    <property type="component" value="Unassembled WGS sequence"/>
</dbReference>
<dbReference type="SMART" id="SM00953">
    <property type="entry name" value="RES"/>
    <property type="match status" value="1"/>
</dbReference>
<evidence type="ECO:0000259" key="2">
    <source>
        <dbReference type="SMART" id="SM00953"/>
    </source>
</evidence>
<dbReference type="InterPro" id="IPR014914">
    <property type="entry name" value="RES_dom"/>
</dbReference>
<feature type="compositionally biased region" description="Basic residues" evidence="1">
    <location>
        <begin position="110"/>
        <end position="126"/>
    </location>
</feature>
<dbReference type="EMBL" id="JBFWIC010000022">
    <property type="protein sequence ID" value="MEZ0475802.1"/>
    <property type="molecule type" value="Genomic_DNA"/>
</dbReference>
<accession>A0ABV4HVV5</accession>
<reference evidence="3 4" key="1">
    <citation type="submission" date="2024-07" db="EMBL/GenBank/DDBJ databases">
        <title>Luteimonas salilacus sp. nov., isolated from the shore soil of Salt Lake in Tibet of China.</title>
        <authorList>
            <person name="Zhang X."/>
            <person name="Li A."/>
        </authorList>
    </citation>
    <scope>NUCLEOTIDE SEQUENCE [LARGE SCALE GENOMIC DNA]</scope>
    <source>
        <strain evidence="3 4">B3-2-R+30</strain>
    </source>
</reference>
<organism evidence="3 4">
    <name type="scientific">Luteimonas salinilitoris</name>
    <dbReference type="NCBI Taxonomy" id="3237697"/>
    <lineage>
        <taxon>Bacteria</taxon>
        <taxon>Pseudomonadati</taxon>
        <taxon>Pseudomonadota</taxon>
        <taxon>Gammaproteobacteria</taxon>
        <taxon>Lysobacterales</taxon>
        <taxon>Lysobacteraceae</taxon>
        <taxon>Luteimonas</taxon>
    </lineage>
</organism>
<evidence type="ECO:0000313" key="3">
    <source>
        <dbReference type="EMBL" id="MEZ0475802.1"/>
    </source>
</evidence>
<protein>
    <submittedName>
        <fullName evidence="3">RES family NAD+ phosphorylase</fullName>
    </submittedName>
</protein>
<keyword evidence="4" id="KW-1185">Reference proteome</keyword>
<feature type="region of interest" description="Disordered" evidence="1">
    <location>
        <begin position="50"/>
        <end position="131"/>
    </location>
</feature>
<proteinExistence type="predicted"/>
<feature type="domain" description="RES" evidence="2">
    <location>
        <begin position="129"/>
        <end position="266"/>
    </location>
</feature>
<dbReference type="RefSeq" id="WP_370565347.1">
    <property type="nucleotide sequence ID" value="NZ_JBFWIB010000015.1"/>
</dbReference>
<gene>
    <name evidence="3" type="ORF">AB6713_14445</name>
</gene>